<dbReference type="Proteomes" id="UP000054549">
    <property type="component" value="Unassembled WGS sequence"/>
</dbReference>
<dbReference type="EMBL" id="KN818244">
    <property type="protein sequence ID" value="KIL65217.1"/>
    <property type="molecule type" value="Genomic_DNA"/>
</dbReference>
<organism evidence="1 2">
    <name type="scientific">Amanita muscaria (strain Koide BX008)</name>
    <dbReference type="NCBI Taxonomy" id="946122"/>
    <lineage>
        <taxon>Eukaryota</taxon>
        <taxon>Fungi</taxon>
        <taxon>Dikarya</taxon>
        <taxon>Basidiomycota</taxon>
        <taxon>Agaricomycotina</taxon>
        <taxon>Agaricomycetes</taxon>
        <taxon>Agaricomycetidae</taxon>
        <taxon>Agaricales</taxon>
        <taxon>Pluteineae</taxon>
        <taxon>Amanitaceae</taxon>
        <taxon>Amanita</taxon>
    </lineage>
</organism>
<proteinExistence type="predicted"/>
<dbReference type="HOGENOM" id="CLU_056564_0_0_1"/>
<dbReference type="Gene3D" id="3.80.10.10">
    <property type="entry name" value="Ribonuclease Inhibitor"/>
    <property type="match status" value="1"/>
</dbReference>
<dbReference type="AlphaFoldDB" id="A0A0C2WTY2"/>
<evidence type="ECO:0000313" key="1">
    <source>
        <dbReference type="EMBL" id="KIL65217.1"/>
    </source>
</evidence>
<dbReference type="OrthoDB" id="2977329at2759"/>
<dbReference type="InParanoid" id="A0A0C2WTY2"/>
<gene>
    <name evidence="1" type="ORF">M378DRAFT_547315</name>
</gene>
<keyword evidence="2" id="KW-1185">Reference proteome</keyword>
<accession>A0A0C2WTY2</accession>
<evidence type="ECO:0000313" key="2">
    <source>
        <dbReference type="Proteomes" id="UP000054549"/>
    </source>
</evidence>
<protein>
    <recommendedName>
        <fullName evidence="3">F-box domain-containing protein</fullName>
    </recommendedName>
</protein>
<dbReference type="SUPFAM" id="SSF52058">
    <property type="entry name" value="L domain-like"/>
    <property type="match status" value="1"/>
</dbReference>
<name>A0A0C2WTY2_AMAMK</name>
<reference evidence="1 2" key="1">
    <citation type="submission" date="2014-04" db="EMBL/GenBank/DDBJ databases">
        <title>Evolutionary Origins and Diversification of the Mycorrhizal Mutualists.</title>
        <authorList>
            <consortium name="DOE Joint Genome Institute"/>
            <consortium name="Mycorrhizal Genomics Consortium"/>
            <person name="Kohler A."/>
            <person name="Kuo A."/>
            <person name="Nagy L.G."/>
            <person name="Floudas D."/>
            <person name="Copeland A."/>
            <person name="Barry K.W."/>
            <person name="Cichocki N."/>
            <person name="Veneault-Fourrey C."/>
            <person name="LaButti K."/>
            <person name="Lindquist E.A."/>
            <person name="Lipzen A."/>
            <person name="Lundell T."/>
            <person name="Morin E."/>
            <person name="Murat C."/>
            <person name="Riley R."/>
            <person name="Ohm R."/>
            <person name="Sun H."/>
            <person name="Tunlid A."/>
            <person name="Henrissat B."/>
            <person name="Grigoriev I.V."/>
            <person name="Hibbett D.S."/>
            <person name="Martin F."/>
        </authorList>
    </citation>
    <scope>NUCLEOTIDE SEQUENCE [LARGE SCALE GENOMIC DNA]</scope>
    <source>
        <strain evidence="1 2">Koide BX008</strain>
    </source>
</reference>
<dbReference type="InterPro" id="IPR036047">
    <property type="entry name" value="F-box-like_dom_sf"/>
</dbReference>
<dbReference type="SUPFAM" id="SSF81383">
    <property type="entry name" value="F-box domain"/>
    <property type="match status" value="1"/>
</dbReference>
<dbReference type="InterPro" id="IPR032675">
    <property type="entry name" value="LRR_dom_sf"/>
</dbReference>
<evidence type="ECO:0008006" key="3">
    <source>
        <dbReference type="Google" id="ProtNLM"/>
    </source>
</evidence>
<sequence length="395" mass="45259">MASPVLPQDVFNEIISQLAGETSTLKSCSLVCRSFRRNAQKMLFNYTVVSLTYDDSDVANYPNASEHIGPASQPIKLALIVKHAPHLIEYIQELRISCFGDSYPVFDGSDTTDLPNALGVFSRKGEFPINLRSLSLRFDDLWWNDIDPWVQDALVLLMSADSLRHILLDQIMDMTLDFSSLQTTRKERPKLESLTVAFYDVRWRIDELPDAVKRIVNTTQLKTLEGGDCNPYSMSVFERILRPTSNSLEHLTLRELNITDPDSVSIDLKRFSRLTDITIYQRHIYLIPPMLILITKTMKNVSHRNVIQNLSFHLELGSHVDIVNFESATKDVWQEVDTIWSIPQLVSSESFRGITFNVELTARNYDVFSNLVQNKMPETKKASKLHIKRSPFWST</sequence>